<gene>
    <name evidence="7" type="primary">hipA</name>
    <name evidence="7" type="ordered locus">BURPS1710b_A0635</name>
</gene>
<dbReference type="KEGG" id="bpm:BURPS1710b_A0635"/>
<dbReference type="InterPro" id="IPR052028">
    <property type="entry name" value="HipA_Ser/Thr_kinase"/>
</dbReference>
<dbReference type="HOGENOM" id="CLU_030167_2_1_4"/>
<dbReference type="Pfam" id="PF07804">
    <property type="entry name" value="HipA_C"/>
    <property type="match status" value="1"/>
</dbReference>
<feature type="compositionally biased region" description="Basic and acidic residues" evidence="4">
    <location>
        <begin position="65"/>
        <end position="75"/>
    </location>
</feature>
<feature type="compositionally biased region" description="Basic residues" evidence="4">
    <location>
        <begin position="131"/>
        <end position="157"/>
    </location>
</feature>
<evidence type="ECO:0000313" key="7">
    <source>
        <dbReference type="EMBL" id="ABA53687.1"/>
    </source>
</evidence>
<evidence type="ECO:0000259" key="6">
    <source>
        <dbReference type="Pfam" id="PF13657"/>
    </source>
</evidence>
<dbReference type="Pfam" id="PF13657">
    <property type="entry name" value="Couple_hipA"/>
    <property type="match status" value="1"/>
</dbReference>
<feature type="domain" description="HipA N-terminal subdomain 1" evidence="6">
    <location>
        <begin position="184"/>
        <end position="283"/>
    </location>
</feature>
<dbReference type="PANTHER" id="PTHR37419">
    <property type="entry name" value="SERINE/THREONINE-PROTEIN KINASE TOXIN HIPA"/>
    <property type="match status" value="1"/>
</dbReference>
<feature type="domain" description="HipA-like C-terminal" evidence="5">
    <location>
        <begin position="330"/>
        <end position="579"/>
    </location>
</feature>
<dbReference type="InterPro" id="IPR012893">
    <property type="entry name" value="HipA-like_C"/>
</dbReference>
<keyword evidence="2" id="KW-0808">Transferase</keyword>
<feature type="compositionally biased region" description="Basic residues" evidence="4">
    <location>
        <begin position="108"/>
        <end position="118"/>
    </location>
</feature>
<dbReference type="InterPro" id="IPR017508">
    <property type="entry name" value="HipA_N1"/>
</dbReference>
<protein>
    <submittedName>
        <fullName evidence="7">HipA protein</fullName>
    </submittedName>
</protein>
<evidence type="ECO:0000256" key="1">
    <source>
        <dbReference type="ARBA" id="ARBA00010164"/>
    </source>
</evidence>
<dbReference type="CDD" id="cd17808">
    <property type="entry name" value="HipA_Ec_like"/>
    <property type="match status" value="1"/>
</dbReference>
<name>Q3JKW0_BURP1</name>
<dbReference type="AlphaFoldDB" id="Q3JKW0"/>
<feature type="region of interest" description="Disordered" evidence="4">
    <location>
        <begin position="37"/>
        <end position="75"/>
    </location>
</feature>
<dbReference type="PANTHER" id="PTHR37419:SF1">
    <property type="entry name" value="SERINE_THREONINE-PROTEIN KINASE TOXIN HIPA"/>
    <property type="match status" value="1"/>
</dbReference>
<reference evidence="7 8" key="1">
    <citation type="submission" date="2005-09" db="EMBL/GenBank/DDBJ databases">
        <authorList>
            <person name="Woods D.E."/>
            <person name="Nierman W.C."/>
        </authorList>
    </citation>
    <scope>NUCLEOTIDE SEQUENCE [LARGE SCALE GENOMIC DNA]</scope>
    <source>
        <strain evidence="7 8">1710b</strain>
    </source>
</reference>
<accession>Q3JKW0</accession>
<organism evidence="7 8">
    <name type="scientific">Burkholderia pseudomallei (strain 1710b)</name>
    <dbReference type="NCBI Taxonomy" id="320372"/>
    <lineage>
        <taxon>Bacteria</taxon>
        <taxon>Pseudomonadati</taxon>
        <taxon>Pseudomonadota</taxon>
        <taxon>Betaproteobacteria</taxon>
        <taxon>Burkholderiales</taxon>
        <taxon>Burkholderiaceae</taxon>
        <taxon>Burkholderia</taxon>
        <taxon>pseudomallei group</taxon>
    </lineage>
</organism>
<dbReference type="NCBIfam" id="TIGR03071">
    <property type="entry name" value="couple_hipA"/>
    <property type="match status" value="1"/>
</dbReference>
<feature type="region of interest" description="Disordered" evidence="4">
    <location>
        <begin position="108"/>
        <end position="174"/>
    </location>
</feature>
<evidence type="ECO:0000259" key="5">
    <source>
        <dbReference type="Pfam" id="PF07804"/>
    </source>
</evidence>
<evidence type="ECO:0000256" key="4">
    <source>
        <dbReference type="SAM" id="MobiDB-lite"/>
    </source>
</evidence>
<evidence type="ECO:0000256" key="2">
    <source>
        <dbReference type="ARBA" id="ARBA00022679"/>
    </source>
</evidence>
<dbReference type="Proteomes" id="UP000002700">
    <property type="component" value="Chromosome II"/>
</dbReference>
<proteinExistence type="inferred from homology"/>
<sequence length="622" mass="68896">MPRSSEIQIQPCKFYLQCINCFSRIQAKICIPTRCAHGHPHRARDQDTRPAAADSARLPQIGRIDAGDTREPPRRHAADLRAVRGEPGVGERRAAVQGAARARHRTHAHAHAGLRRARGQGQGRGCEDGRRRARARGRATCRAARVRARSERRRARAPPRPQARRPEKAGGLVSARRARATRLHLWMNGLPVGYWEHARDGERLVYFDEWIGDPQGRPLSLSLPFTPGNQPYRGRLVSDYFDNLLPDSEPIRRRIAMRYRTGGTSAFALLATLGRDCVGALQMLPPDEAPDDIERIRGHALADADIARLLREVTSAPQAGRHAPLDDLRLSIAGAQEKTALLRHRGRWLLPEGSTPTTHILKLPLGLVGNRRADMRTSVENEWLCARIVAAYGLPVARCDIAQFDDQKALVVERFDRRPSRDARWLLRLPQEDMCQATGTSALDKYQADGGPGIETIMEVLAGSEHARDDRRAFFAAQIVFWLLAATDGHAKNFSIAHLPGNRYRSTPLYDVLSAHPVIGRGANQLPAQRARLAMGVRGKHIHYPLHQIRRRHWIAQGQRVGFAPADVDALIDTLTARTAGVVDAVSARLPRDFPRDVADAIFSGMLGLSARLAGDAAARAP</sequence>
<dbReference type="EMBL" id="CP000125">
    <property type="protein sequence ID" value="ABA53687.1"/>
    <property type="molecule type" value="Genomic_DNA"/>
</dbReference>
<dbReference type="EnsemblBacteria" id="ABA53687">
    <property type="protein sequence ID" value="ABA53687"/>
    <property type="gene ID" value="BURPS1710b_A0635"/>
</dbReference>
<dbReference type="GO" id="GO:0004674">
    <property type="term" value="F:protein serine/threonine kinase activity"/>
    <property type="evidence" value="ECO:0007669"/>
    <property type="project" value="TreeGrafter"/>
</dbReference>
<evidence type="ECO:0000256" key="3">
    <source>
        <dbReference type="ARBA" id="ARBA00022777"/>
    </source>
</evidence>
<keyword evidence="3" id="KW-0418">Kinase</keyword>
<evidence type="ECO:0000313" key="8">
    <source>
        <dbReference type="Proteomes" id="UP000002700"/>
    </source>
</evidence>
<comment type="similarity">
    <text evidence="1">Belongs to the HipA Ser/Thr kinase family.</text>
</comment>
<dbReference type="GO" id="GO:0005829">
    <property type="term" value="C:cytosol"/>
    <property type="evidence" value="ECO:0007669"/>
    <property type="project" value="TreeGrafter"/>
</dbReference>